<proteinExistence type="predicted"/>
<accession>A0A066VFD7</accession>
<dbReference type="RefSeq" id="XP_013240904.1">
    <property type="nucleotide sequence ID" value="XM_013385450.1"/>
</dbReference>
<dbReference type="HOGENOM" id="CLU_073382_2_0_1"/>
<dbReference type="InterPro" id="IPR001214">
    <property type="entry name" value="SET_dom"/>
</dbReference>
<dbReference type="SUPFAM" id="SSF82199">
    <property type="entry name" value="SET domain"/>
    <property type="match status" value="1"/>
</dbReference>
<comment type="caution">
    <text evidence="2">The sequence shown here is derived from an EMBL/GenBank/DDBJ whole genome shotgun (WGS) entry which is preliminary data.</text>
</comment>
<dbReference type="STRING" id="1037660.A0A066VFD7"/>
<dbReference type="Proteomes" id="UP000027361">
    <property type="component" value="Unassembled WGS sequence"/>
</dbReference>
<evidence type="ECO:0000313" key="2">
    <source>
        <dbReference type="EMBL" id="KDN39018.1"/>
    </source>
</evidence>
<dbReference type="Gene3D" id="2.170.270.10">
    <property type="entry name" value="SET domain"/>
    <property type="match status" value="1"/>
</dbReference>
<dbReference type="AlphaFoldDB" id="A0A066VFD7"/>
<keyword evidence="3" id="KW-1185">Reference proteome</keyword>
<dbReference type="InterPro" id="IPR053201">
    <property type="entry name" value="Flavunoidine_N-MTase"/>
</dbReference>
<dbReference type="InterPro" id="IPR046341">
    <property type="entry name" value="SET_dom_sf"/>
</dbReference>
<organism evidence="2 3">
    <name type="scientific">Tilletiaria anomala (strain ATCC 24038 / CBS 436.72 / UBC 951)</name>
    <dbReference type="NCBI Taxonomy" id="1037660"/>
    <lineage>
        <taxon>Eukaryota</taxon>
        <taxon>Fungi</taxon>
        <taxon>Dikarya</taxon>
        <taxon>Basidiomycota</taxon>
        <taxon>Ustilaginomycotina</taxon>
        <taxon>Exobasidiomycetes</taxon>
        <taxon>Georgefischeriales</taxon>
        <taxon>Tilletiariaceae</taxon>
        <taxon>Tilletiaria</taxon>
    </lineage>
</organism>
<reference evidence="2 3" key="1">
    <citation type="submission" date="2014-05" db="EMBL/GenBank/DDBJ databases">
        <title>Draft genome sequence of a rare smut relative, Tilletiaria anomala UBC 951.</title>
        <authorList>
            <consortium name="DOE Joint Genome Institute"/>
            <person name="Toome M."/>
            <person name="Kuo A."/>
            <person name="Henrissat B."/>
            <person name="Lipzen A."/>
            <person name="Tritt A."/>
            <person name="Yoshinaga Y."/>
            <person name="Zane M."/>
            <person name="Barry K."/>
            <person name="Grigoriev I.V."/>
            <person name="Spatafora J.W."/>
            <person name="Aimea M.C."/>
        </authorList>
    </citation>
    <scope>NUCLEOTIDE SEQUENCE [LARGE SCALE GENOMIC DNA]</scope>
    <source>
        <strain evidence="2 3">UBC 951</strain>
    </source>
</reference>
<dbReference type="PANTHER" id="PTHR12350:SF19">
    <property type="entry name" value="SET DOMAIN-CONTAINING PROTEIN"/>
    <property type="match status" value="1"/>
</dbReference>
<protein>
    <recommendedName>
        <fullName evidence="1">SET domain-containing protein</fullName>
    </recommendedName>
</protein>
<feature type="domain" description="SET" evidence="1">
    <location>
        <begin position="35"/>
        <end position="138"/>
    </location>
</feature>
<name>A0A066VFD7_TILAU</name>
<dbReference type="InParanoid" id="A0A066VFD7"/>
<dbReference type="PANTHER" id="PTHR12350">
    <property type="entry name" value="HISTONE-LYSINE N-METHYLTRANSFERASE-RELATED"/>
    <property type="match status" value="1"/>
</dbReference>
<dbReference type="GeneID" id="25265193"/>
<evidence type="ECO:0000259" key="1">
    <source>
        <dbReference type="PROSITE" id="PS50280"/>
    </source>
</evidence>
<gene>
    <name evidence="2" type="ORF">K437DRAFT_259220</name>
</gene>
<dbReference type="EMBL" id="JMSN01000110">
    <property type="protein sequence ID" value="KDN39018.1"/>
    <property type="molecule type" value="Genomic_DNA"/>
</dbReference>
<dbReference type="OMA" id="GYWLNGH"/>
<evidence type="ECO:0000313" key="3">
    <source>
        <dbReference type="Proteomes" id="UP000027361"/>
    </source>
</evidence>
<dbReference type="PROSITE" id="PS50280">
    <property type="entry name" value="SET"/>
    <property type="match status" value="1"/>
</dbReference>
<dbReference type="OrthoDB" id="5984008at2759"/>
<sequence length="201" mass="21965">MATAATSPSSTAAYAGHMSNGEPTALSQSYVPTHPGLFYVQFQPGSYNSSLTALRDFAKGETIASMDAARESKLIRYSTVQVAEDRHVELNSDLLYCNHSCDPTVVFDVSSGGPNPSDWKAKAWKNIKKGDTLTFFYPSTEWSMSQPFVCNCSSAQCLGTISGAACLPAELLLGDEPRYWVNAHIRKLKEAQLKQQQQAQQ</sequence>